<dbReference type="PANTHER" id="PTHR37951:SF1">
    <property type="entry name" value="TYPE VI SECRETION SYSTEM COMPONENT TSSA1"/>
    <property type="match status" value="1"/>
</dbReference>
<dbReference type="InterPro" id="IPR010657">
    <property type="entry name" value="ImpA_N"/>
</dbReference>
<proteinExistence type="predicted"/>
<evidence type="ECO:0000259" key="1">
    <source>
        <dbReference type="Pfam" id="PF06812"/>
    </source>
</evidence>
<dbReference type="AlphaFoldDB" id="A0A3G2ED84"/>
<dbReference type="EMBL" id="CP033019">
    <property type="protein sequence ID" value="AYM77566.1"/>
    <property type="molecule type" value="Genomic_DNA"/>
</dbReference>
<gene>
    <name evidence="2" type="primary">tssA</name>
    <name evidence="2" type="ORF">D9M09_18495</name>
</gene>
<feature type="domain" description="ImpA N-terminal" evidence="1">
    <location>
        <begin position="8"/>
        <end position="130"/>
    </location>
</feature>
<dbReference type="InterPro" id="IPR017740">
    <property type="entry name" value="TssA-like"/>
</dbReference>
<evidence type="ECO:0000313" key="3">
    <source>
        <dbReference type="Proteomes" id="UP000279594"/>
    </source>
</evidence>
<dbReference type="PANTHER" id="PTHR37951">
    <property type="entry name" value="CYTOPLASMIC PROTEIN-RELATED"/>
    <property type="match status" value="1"/>
</dbReference>
<dbReference type="RefSeq" id="WP_070311269.1">
    <property type="nucleotide sequence ID" value="NZ_CP033019.1"/>
</dbReference>
<reference evidence="2 3" key="1">
    <citation type="submission" date="2018-10" db="EMBL/GenBank/DDBJ databases">
        <title>Effects of UV and annual dynamics of microbial communities in freshwater RAS systems.</title>
        <authorList>
            <person name="Bekkelund A.K."/>
            <person name="Hansen B.R."/>
            <person name="Stokken H."/>
            <person name="Eriksen B.F."/>
            <person name="Kashulin N.A."/>
        </authorList>
    </citation>
    <scope>NUCLEOTIDE SEQUENCE [LARGE SCALE GENOMIC DNA]</scope>
    <source>
        <strain evidence="2 3">BHSEK</strain>
    </source>
</reference>
<dbReference type="Pfam" id="PF06812">
    <property type="entry name" value="ImpA_N"/>
    <property type="match status" value="1"/>
</dbReference>
<sequence length="345" mass="37582">MFNLEQLLHPVSAVSPCGEDITFSQELDAIARARQHDDPSLDQGEWVTALKEADWPFVATRCEQLIATHSKDLRVAVWLAEAHAKTRHFRGLGDGYALLAGLCERYWDGLYPPAEEGDQEQRIGNVFWLLSRTPQLLREIPLTEGADGLFSLQDFDAARQRAAASLVPGAAEQGWGDARHDEGVPLAQMEAARQRNSRAFSDALLADAQYCMQSLLAFERSVDARFGVDGPSFRAAREALENAIHFIAPLSPDADFAGVPRAAGQGADAGAGGGAIVQRQQALAQLRQVADFFRRTEPHSPVAYLADKAASWGELPLHLWLRAVVKDSSTLAQLDEMLGTNSANG</sequence>
<protein>
    <submittedName>
        <fullName evidence="2">Type VI secretion system protein TssA</fullName>
    </submittedName>
</protein>
<dbReference type="Proteomes" id="UP000279594">
    <property type="component" value="Chromosome"/>
</dbReference>
<keyword evidence="3" id="KW-1185">Reference proteome</keyword>
<dbReference type="NCBIfam" id="TIGR03363">
    <property type="entry name" value="VI_chp_8"/>
    <property type="match status" value="1"/>
</dbReference>
<accession>A0A3G2ED84</accession>
<evidence type="ECO:0000313" key="2">
    <source>
        <dbReference type="EMBL" id="AYM77566.1"/>
    </source>
</evidence>
<name>A0A3G2ED84_9BURK</name>
<organism evidence="2 3">
    <name type="scientific">Janthinobacterium agaricidamnosum</name>
    <dbReference type="NCBI Taxonomy" id="55508"/>
    <lineage>
        <taxon>Bacteria</taxon>
        <taxon>Pseudomonadati</taxon>
        <taxon>Pseudomonadota</taxon>
        <taxon>Betaproteobacteria</taxon>
        <taxon>Burkholderiales</taxon>
        <taxon>Oxalobacteraceae</taxon>
        <taxon>Janthinobacterium</taxon>
    </lineage>
</organism>